<feature type="transmembrane region" description="Helical" evidence="1">
    <location>
        <begin position="6"/>
        <end position="26"/>
    </location>
</feature>
<name>A0ABU2TV21_9ACTN</name>
<keyword evidence="3" id="KW-1185">Reference proteome</keyword>
<proteinExistence type="predicted"/>
<comment type="caution">
    <text evidence="2">The sequence shown here is derived from an EMBL/GenBank/DDBJ whole genome shotgun (WGS) entry which is preliminary data.</text>
</comment>
<sequence>MDQGVWTIFGVVAGSGSAIAAAFITARGASRNQLHTQQRDKRREAYAAFLSAAHDLQVAVDPHAAQAFPLDHPPATEQYTPEWSRTVAAAYAKLCAADPLIRLEGPDSVGAAAQEVLNCALILTQSANTVTQPDFNGTAPGIVMRTDSSKFGAVVSEFLVVARATLNP</sequence>
<evidence type="ECO:0000313" key="3">
    <source>
        <dbReference type="Proteomes" id="UP001183809"/>
    </source>
</evidence>
<keyword evidence="1" id="KW-0812">Transmembrane</keyword>
<dbReference type="EMBL" id="JAVREY010000018">
    <property type="protein sequence ID" value="MDT0464756.1"/>
    <property type="molecule type" value="Genomic_DNA"/>
</dbReference>
<dbReference type="RefSeq" id="WP_311696119.1">
    <property type="nucleotide sequence ID" value="NZ_JAVREY010000018.1"/>
</dbReference>
<evidence type="ECO:0000313" key="2">
    <source>
        <dbReference type="EMBL" id="MDT0464756.1"/>
    </source>
</evidence>
<protein>
    <submittedName>
        <fullName evidence="2">Uncharacterized protein</fullName>
    </submittedName>
</protein>
<organism evidence="2 3">
    <name type="scientific">Streptomyces gibsoniae</name>
    <dbReference type="NCBI Taxonomy" id="3075529"/>
    <lineage>
        <taxon>Bacteria</taxon>
        <taxon>Bacillati</taxon>
        <taxon>Actinomycetota</taxon>
        <taxon>Actinomycetes</taxon>
        <taxon>Kitasatosporales</taxon>
        <taxon>Streptomycetaceae</taxon>
        <taxon>Streptomyces</taxon>
    </lineage>
</organism>
<keyword evidence="1" id="KW-1133">Transmembrane helix</keyword>
<dbReference type="Proteomes" id="UP001183809">
    <property type="component" value="Unassembled WGS sequence"/>
</dbReference>
<reference evidence="3" key="1">
    <citation type="submission" date="2023-07" db="EMBL/GenBank/DDBJ databases">
        <title>30 novel species of actinomycetes from the DSMZ collection.</title>
        <authorList>
            <person name="Nouioui I."/>
        </authorList>
    </citation>
    <scope>NUCLEOTIDE SEQUENCE [LARGE SCALE GENOMIC DNA]</scope>
    <source>
        <strain evidence="3">DSM 41699</strain>
    </source>
</reference>
<keyword evidence="1" id="KW-0472">Membrane</keyword>
<accession>A0ABU2TV21</accession>
<gene>
    <name evidence="2" type="ORF">RM764_17335</name>
</gene>
<evidence type="ECO:0000256" key="1">
    <source>
        <dbReference type="SAM" id="Phobius"/>
    </source>
</evidence>